<evidence type="ECO:0000256" key="2">
    <source>
        <dbReference type="SAM" id="SignalP"/>
    </source>
</evidence>
<proteinExistence type="predicted"/>
<name>A0A2N9BB17_STRCX</name>
<dbReference type="InterPro" id="IPR005543">
    <property type="entry name" value="PASTA_dom"/>
</dbReference>
<protein>
    <recommendedName>
        <fullName evidence="3">PASTA domain-containing protein</fullName>
    </recommendedName>
</protein>
<feature type="region of interest" description="Disordered" evidence="1">
    <location>
        <begin position="23"/>
        <end position="85"/>
    </location>
</feature>
<evidence type="ECO:0000256" key="1">
    <source>
        <dbReference type="SAM" id="MobiDB-lite"/>
    </source>
</evidence>
<dbReference type="OrthoDB" id="4335972at2"/>
<evidence type="ECO:0000313" key="4">
    <source>
        <dbReference type="EMBL" id="SOR80561.1"/>
    </source>
</evidence>
<dbReference type="RefSeq" id="WP_010032626.1">
    <property type="nucleotide sequence ID" value="NZ_LT962942.1"/>
</dbReference>
<reference evidence="5" key="1">
    <citation type="submission" date="2017-11" db="EMBL/GenBank/DDBJ databases">
        <authorList>
            <person name="Wibberg D."/>
        </authorList>
    </citation>
    <scope>NUCLEOTIDE SEQUENCE [LARGE SCALE GENOMIC DNA]</scope>
</reference>
<sequence length="144" mass="14898">MRIRTTIGVLTAAALLTLTACEGTEDTGSSKPDAVAEEPSEQTKQDTATAETDTEAADTDTEASADAGSETATLPDFTGQGLQEAQDGAQAAGFFILTSSDATGAGRMQVFDRNWTVCSQTPEPGEHPTSTTVNFDTVKIGESC</sequence>
<organism evidence="4 5">
    <name type="scientific">Streptomyces chartreusis NRRL 3882</name>
    <dbReference type="NCBI Taxonomy" id="1079985"/>
    <lineage>
        <taxon>Bacteria</taxon>
        <taxon>Bacillati</taxon>
        <taxon>Actinomycetota</taxon>
        <taxon>Actinomycetes</taxon>
        <taxon>Kitasatosporales</taxon>
        <taxon>Streptomycetaceae</taxon>
        <taxon>Streptomyces</taxon>
    </lineage>
</organism>
<dbReference type="Pfam" id="PF03793">
    <property type="entry name" value="PASTA"/>
    <property type="match status" value="1"/>
</dbReference>
<dbReference type="PROSITE" id="PS51178">
    <property type="entry name" value="PASTA"/>
    <property type="match status" value="1"/>
</dbReference>
<feature type="chain" id="PRO_5039188233" description="PASTA domain-containing protein" evidence="2">
    <location>
        <begin position="21"/>
        <end position="144"/>
    </location>
</feature>
<dbReference type="Proteomes" id="UP000235464">
    <property type="component" value="Chromosome I"/>
</dbReference>
<dbReference type="Gene3D" id="3.30.10.20">
    <property type="match status" value="1"/>
</dbReference>
<keyword evidence="2" id="KW-0732">Signal</keyword>
<feature type="domain" description="PASTA" evidence="3">
    <location>
        <begin position="68"/>
        <end position="139"/>
    </location>
</feature>
<evidence type="ECO:0000259" key="3">
    <source>
        <dbReference type="PROSITE" id="PS51178"/>
    </source>
</evidence>
<accession>A0A2N9BB17</accession>
<feature type="signal peptide" evidence="2">
    <location>
        <begin position="1"/>
        <end position="20"/>
    </location>
</feature>
<gene>
    <name evidence="4" type="ORF">SCNRRL3882_4016</name>
</gene>
<evidence type="ECO:0000313" key="5">
    <source>
        <dbReference type="Proteomes" id="UP000235464"/>
    </source>
</evidence>
<keyword evidence="5" id="KW-1185">Reference proteome</keyword>
<dbReference type="PROSITE" id="PS51257">
    <property type="entry name" value="PROKAR_LIPOPROTEIN"/>
    <property type="match status" value="1"/>
</dbReference>
<dbReference type="AlphaFoldDB" id="A0A2N9BB17"/>
<feature type="compositionally biased region" description="Acidic residues" evidence="1">
    <location>
        <begin position="52"/>
        <end position="63"/>
    </location>
</feature>
<dbReference type="EMBL" id="LT963352">
    <property type="protein sequence ID" value="SOR80561.1"/>
    <property type="molecule type" value="Genomic_DNA"/>
</dbReference>